<dbReference type="Gene3D" id="2.60.60.20">
    <property type="entry name" value="PLAT/LH2 domain"/>
    <property type="match status" value="1"/>
</dbReference>
<dbReference type="InterPro" id="IPR036392">
    <property type="entry name" value="PLAT/LH2_dom_sf"/>
</dbReference>
<keyword evidence="22" id="KW-1185">Reference proteome</keyword>
<evidence type="ECO:0000259" key="19">
    <source>
        <dbReference type="PROSITE" id="PS50095"/>
    </source>
</evidence>
<keyword evidence="9" id="KW-0276">Fatty acid metabolism</keyword>
<keyword evidence="11 17" id="KW-0223">Dioxygenase</keyword>
<evidence type="ECO:0000256" key="17">
    <source>
        <dbReference type="RuleBase" id="RU003974"/>
    </source>
</evidence>
<dbReference type="EMBL" id="JARYMX010000003">
    <property type="protein sequence ID" value="KAJ9555700.1"/>
    <property type="molecule type" value="Genomic_DNA"/>
</dbReference>
<dbReference type="Gene3D" id="3.10.450.60">
    <property type="match status" value="1"/>
</dbReference>
<dbReference type="GO" id="GO:0031408">
    <property type="term" value="P:oxylipin biosynthetic process"/>
    <property type="evidence" value="ECO:0007669"/>
    <property type="project" value="UniProtKB-UniRule"/>
</dbReference>
<keyword evidence="15 18" id="KW-0275">Fatty acid biosynthesis</keyword>
<feature type="domain" description="Lipoxygenase" evidence="20">
    <location>
        <begin position="162"/>
        <end position="857"/>
    </location>
</feature>
<evidence type="ECO:0000259" key="20">
    <source>
        <dbReference type="PROSITE" id="PS51393"/>
    </source>
</evidence>
<dbReference type="EC" id="1.13.11.-" evidence="18"/>
<evidence type="ECO:0000256" key="12">
    <source>
        <dbReference type="ARBA" id="ARBA00023002"/>
    </source>
</evidence>
<dbReference type="InterPro" id="IPR013819">
    <property type="entry name" value="LipOase_C"/>
</dbReference>
<comment type="cofactor">
    <cofactor evidence="1 17">
        <name>Fe cation</name>
        <dbReference type="ChEBI" id="CHEBI:24875"/>
    </cofactor>
</comment>
<dbReference type="PROSITE" id="PS00711">
    <property type="entry name" value="LIPOXYGENASE_1"/>
    <property type="match status" value="1"/>
</dbReference>
<evidence type="ECO:0000256" key="11">
    <source>
        <dbReference type="ARBA" id="ARBA00022964"/>
    </source>
</evidence>
<dbReference type="FunFam" id="1.20.245.10:FF:000002">
    <property type="entry name" value="Lipoxygenase"/>
    <property type="match status" value="1"/>
</dbReference>
<keyword evidence="8 18" id="KW-0925">Oxylipin biosynthesis</keyword>
<dbReference type="GO" id="GO:0034440">
    <property type="term" value="P:lipid oxidation"/>
    <property type="evidence" value="ECO:0007669"/>
    <property type="project" value="InterPro"/>
</dbReference>
<dbReference type="InterPro" id="IPR020834">
    <property type="entry name" value="LipOase_CS"/>
</dbReference>
<dbReference type="SUPFAM" id="SSF49723">
    <property type="entry name" value="Lipase/lipooxygenase domain (PLAT/LH2 domain)"/>
    <property type="match status" value="1"/>
</dbReference>
<evidence type="ECO:0000256" key="15">
    <source>
        <dbReference type="ARBA" id="ARBA00023160"/>
    </source>
</evidence>
<name>A0AA38TJ36_9ASTR</name>
<dbReference type="PANTHER" id="PTHR11771">
    <property type="entry name" value="LIPOXYGENASE"/>
    <property type="match status" value="1"/>
</dbReference>
<keyword evidence="12 17" id="KW-0560">Oxidoreductase</keyword>
<evidence type="ECO:0000256" key="8">
    <source>
        <dbReference type="ARBA" id="ARBA00022767"/>
    </source>
</evidence>
<proteinExistence type="inferred from homology"/>
<dbReference type="InterPro" id="IPR020833">
    <property type="entry name" value="LipOase_Fe_BS"/>
</dbReference>
<dbReference type="InterPro" id="IPR001246">
    <property type="entry name" value="LipOase_plant"/>
</dbReference>
<reference evidence="21" key="1">
    <citation type="submission" date="2023-03" db="EMBL/GenBank/DDBJ databases">
        <title>Chromosome-scale reference genome and RAD-based genetic map of yellow starthistle (Centaurea solstitialis) reveal putative structural variation and QTLs associated with invader traits.</title>
        <authorList>
            <person name="Reatini B."/>
            <person name="Cang F.A."/>
            <person name="Jiang Q."/>
            <person name="Mckibben M.T.W."/>
            <person name="Barker M.S."/>
            <person name="Rieseberg L.H."/>
            <person name="Dlugosch K.M."/>
        </authorList>
    </citation>
    <scope>NUCLEOTIDE SEQUENCE</scope>
    <source>
        <strain evidence="21">CAN-66</strain>
        <tissue evidence="21">Leaf</tissue>
    </source>
</reference>
<accession>A0AA38TJ36</accession>
<comment type="pathway">
    <text evidence="18">Lipid metabolism; oxylipin biosynthesis.</text>
</comment>
<comment type="function">
    <text evidence="18">Plant lipoxygenase may be involved in a number of diverse aspects of plant physiology including growth and development, pest resistance, and senescence or responses to wounding.</text>
</comment>
<evidence type="ECO:0000256" key="10">
    <source>
        <dbReference type="ARBA" id="ARBA00022946"/>
    </source>
</evidence>
<dbReference type="SMART" id="SM00308">
    <property type="entry name" value="LH2"/>
    <property type="match status" value="1"/>
</dbReference>
<evidence type="ECO:0000256" key="2">
    <source>
        <dbReference type="ARBA" id="ARBA00004229"/>
    </source>
</evidence>
<dbReference type="GO" id="GO:0009507">
    <property type="term" value="C:chloroplast"/>
    <property type="evidence" value="ECO:0007669"/>
    <property type="project" value="UniProtKB-SubCell"/>
</dbReference>
<dbReference type="GO" id="GO:0016165">
    <property type="term" value="F:linoleate 13S-lipoxygenase activity"/>
    <property type="evidence" value="ECO:0007669"/>
    <property type="project" value="UniProtKB-ARBA"/>
</dbReference>
<evidence type="ECO:0000256" key="3">
    <source>
        <dbReference type="ARBA" id="ARBA00009419"/>
    </source>
</evidence>
<dbReference type="Pfam" id="PF01477">
    <property type="entry name" value="PLAT"/>
    <property type="match status" value="1"/>
</dbReference>
<dbReference type="SUPFAM" id="SSF48484">
    <property type="entry name" value="Lipoxigenase"/>
    <property type="match status" value="1"/>
</dbReference>
<dbReference type="PROSITE" id="PS51393">
    <property type="entry name" value="LIPOXYGENASE_3"/>
    <property type="match status" value="1"/>
</dbReference>
<evidence type="ECO:0000313" key="22">
    <source>
        <dbReference type="Proteomes" id="UP001172457"/>
    </source>
</evidence>
<evidence type="ECO:0000256" key="9">
    <source>
        <dbReference type="ARBA" id="ARBA00022832"/>
    </source>
</evidence>
<keyword evidence="5" id="KW-0150">Chloroplast</keyword>
<dbReference type="PROSITE" id="PS50095">
    <property type="entry name" value="PLAT"/>
    <property type="match status" value="1"/>
</dbReference>
<comment type="similarity">
    <text evidence="3 17">Belongs to the lipoxygenase family.</text>
</comment>
<feature type="domain" description="PLAT" evidence="19">
    <location>
        <begin position="34"/>
        <end position="159"/>
    </location>
</feature>
<evidence type="ECO:0000313" key="21">
    <source>
        <dbReference type="EMBL" id="KAJ9555700.1"/>
    </source>
</evidence>
<dbReference type="FunFam" id="3.10.450.60:FF:000005">
    <property type="entry name" value="Lipoxygenase"/>
    <property type="match status" value="1"/>
</dbReference>
<dbReference type="GO" id="GO:0046872">
    <property type="term" value="F:metal ion binding"/>
    <property type="evidence" value="ECO:0007669"/>
    <property type="project" value="UniProtKB-UniRule"/>
</dbReference>
<evidence type="ECO:0000256" key="6">
    <source>
        <dbReference type="ARBA" id="ARBA00022640"/>
    </source>
</evidence>
<comment type="caution">
    <text evidence="16">Lacks conserved residue(s) required for the propagation of feature annotation.</text>
</comment>
<evidence type="ECO:0000256" key="7">
    <source>
        <dbReference type="ARBA" id="ARBA00022723"/>
    </source>
</evidence>
<evidence type="ECO:0000256" key="13">
    <source>
        <dbReference type="ARBA" id="ARBA00023004"/>
    </source>
</evidence>
<evidence type="ECO:0000256" key="18">
    <source>
        <dbReference type="RuleBase" id="RU003975"/>
    </source>
</evidence>
<keyword evidence="7 17" id="KW-0479">Metal-binding</keyword>
<evidence type="ECO:0000256" key="4">
    <source>
        <dbReference type="ARBA" id="ARBA00022516"/>
    </source>
</evidence>
<evidence type="ECO:0000256" key="16">
    <source>
        <dbReference type="PROSITE-ProRule" id="PRU00152"/>
    </source>
</evidence>
<dbReference type="Gene3D" id="4.10.375.10">
    <property type="entry name" value="Lipoxygenase-1, Domain 2"/>
    <property type="match status" value="1"/>
</dbReference>
<comment type="subcellular location">
    <subcellularLocation>
        <location evidence="2">Plastid</location>
        <location evidence="2">Chloroplast</location>
    </subcellularLocation>
</comment>
<dbReference type="InterPro" id="IPR001024">
    <property type="entry name" value="PLAT/LH2_dom"/>
</dbReference>
<dbReference type="PRINTS" id="PR00087">
    <property type="entry name" value="LIPOXYGENASE"/>
</dbReference>
<keyword evidence="14" id="KW-0443">Lipid metabolism</keyword>
<dbReference type="PRINTS" id="PR00468">
    <property type="entry name" value="PLTLPOXGNASE"/>
</dbReference>
<keyword evidence="6" id="KW-0934">Plastid</keyword>
<dbReference type="Gene3D" id="1.20.245.10">
    <property type="entry name" value="Lipoxygenase-1, Domain 5"/>
    <property type="match status" value="1"/>
</dbReference>
<evidence type="ECO:0000256" key="1">
    <source>
        <dbReference type="ARBA" id="ARBA00001962"/>
    </source>
</evidence>
<dbReference type="Pfam" id="PF00305">
    <property type="entry name" value="Lipoxygenase"/>
    <property type="match status" value="1"/>
</dbReference>
<gene>
    <name evidence="21" type="ORF">OSB04_010314</name>
</gene>
<dbReference type="PROSITE" id="PS00081">
    <property type="entry name" value="LIPOXYGENASE_2"/>
    <property type="match status" value="1"/>
</dbReference>
<dbReference type="InterPro" id="IPR036226">
    <property type="entry name" value="LipOase_C_sf"/>
</dbReference>
<keyword evidence="13 17" id="KW-0408">Iron</keyword>
<dbReference type="Proteomes" id="UP001172457">
    <property type="component" value="Chromosome 3"/>
</dbReference>
<keyword evidence="10" id="KW-0809">Transit peptide</keyword>
<evidence type="ECO:0000256" key="14">
    <source>
        <dbReference type="ARBA" id="ARBA00023098"/>
    </source>
</evidence>
<protein>
    <recommendedName>
        <fullName evidence="18">Lipoxygenase</fullName>
        <ecNumber evidence="18">1.13.11.-</ecNumber>
    </recommendedName>
</protein>
<dbReference type="AlphaFoldDB" id="A0AA38TJ36"/>
<comment type="caution">
    <text evidence="21">The sequence shown here is derived from an EMBL/GenBank/DDBJ whole genome shotgun (WGS) entry which is preliminary data.</text>
</comment>
<dbReference type="GO" id="GO:0006633">
    <property type="term" value="P:fatty acid biosynthetic process"/>
    <property type="evidence" value="ECO:0007669"/>
    <property type="project" value="UniProtKB-KW"/>
</dbReference>
<sequence length="857" mass="97265">MSSFFDAKLPTKVVKCTINVQPILAGELPKSENIVYKDVVKKWLDNLTHFGNIEFSLELVAADHLDCKYIFLVSSTKKEMMKASASYERWNKNYTLVMYTCSFTVPEAFGEIGAILVQNEHHKEAYVKNIFLDDGNITFTCESWIHSKDDNPSARIFFTNKSYLPSQTPTGLKSLREEDLKSLRGNDQGERKSFERVYDYDTYNDLGDPDASSDLARSVLGGQKHPYPSRCRTGRERTSKDCCSESRKTLPFYVPRDEEFSDTKIVTFGARKLSELLSDLSELYSTMMEFLPSFLKKASEVASKLYELVSAANGNAGPTVLLRLINDVRSCTKTVVQMLTNRAEKKEPYSWHRDEEFCRQTLAGLNPYSIQLVTGWPLMSTLDPEVYGPAESAITKEIVEQEIYKQDNKGFMTLDEALEQKKMFMLDYHDLLLPYVNKVRELEGTTLYGSRTLMFLTSEGILRPIAIELTRPPNNGKPQWKHVYIPSSEDRDATNAWLWKLAKAHVIAHDSGYHQLVSHWLRTHCVTEPYIIATHRCLSKMHPIHRLLSPHFRYTMKINSLARAFLINAGGIIESNFSPGKYSMQLCSDAYKQWRFDREALPADLISRGMGVEDPSAPSGIKLAIEDYPFANDALILWDAIKQWATTYVNHYYTQADLVGSDEELQAWWTEIRTVGHGDKKVGWPELNSQGDLIRIVTTIMWVASGHHSAVNFGQYTASYHPGRPTIARTKMPNEDPTAEEWEAFLENPEDALDNCLPSKNQIEEVASTLDALSSHSPDEEYIGSKMEAAWEADPVIRTAFEVFSKSLKKLENDIDSMNNNPNLRNRVGNGSVRYELLKPFSEPGVTGKGVPYSISI</sequence>
<organism evidence="21 22">
    <name type="scientific">Centaurea solstitialis</name>
    <name type="common">yellow star-thistle</name>
    <dbReference type="NCBI Taxonomy" id="347529"/>
    <lineage>
        <taxon>Eukaryota</taxon>
        <taxon>Viridiplantae</taxon>
        <taxon>Streptophyta</taxon>
        <taxon>Embryophyta</taxon>
        <taxon>Tracheophyta</taxon>
        <taxon>Spermatophyta</taxon>
        <taxon>Magnoliopsida</taxon>
        <taxon>eudicotyledons</taxon>
        <taxon>Gunneridae</taxon>
        <taxon>Pentapetalae</taxon>
        <taxon>asterids</taxon>
        <taxon>campanulids</taxon>
        <taxon>Asterales</taxon>
        <taxon>Asteraceae</taxon>
        <taxon>Carduoideae</taxon>
        <taxon>Cardueae</taxon>
        <taxon>Centaureinae</taxon>
        <taxon>Centaurea</taxon>
    </lineage>
</organism>
<keyword evidence="4 18" id="KW-0444">Lipid biosynthesis</keyword>
<dbReference type="InterPro" id="IPR000907">
    <property type="entry name" value="LipOase"/>
</dbReference>
<evidence type="ECO:0000256" key="5">
    <source>
        <dbReference type="ARBA" id="ARBA00022528"/>
    </source>
</evidence>